<sequence>MASLTHDPGQPISAWSACRLCDEAPRARPLGLGGGGSKGQNRLVSRPCTAVFTLIGFLARIYIRRPRKDRPRPALLARCVRPGSHHLVRRDFSGCGRSRSPARW</sequence>
<dbReference type="EMBL" id="JMCC02000015">
    <property type="protein sequence ID" value="KIG18067.1"/>
    <property type="molecule type" value="Genomic_DNA"/>
</dbReference>
<keyword evidence="1" id="KW-0812">Transmembrane</keyword>
<comment type="caution">
    <text evidence="2">The sequence shown here is derived from an EMBL/GenBank/DDBJ whole genome shotgun (WGS) entry which is preliminary data.</text>
</comment>
<keyword evidence="1" id="KW-1133">Transmembrane helix</keyword>
<protein>
    <submittedName>
        <fullName evidence="2">Uncharacterized protein</fullName>
    </submittedName>
</protein>
<evidence type="ECO:0000256" key="1">
    <source>
        <dbReference type="SAM" id="Phobius"/>
    </source>
</evidence>
<keyword evidence="1" id="KW-0472">Membrane</keyword>
<name>A0A0C2DEG9_9BACT</name>
<evidence type="ECO:0000313" key="2">
    <source>
        <dbReference type="EMBL" id="KIG18067.1"/>
    </source>
</evidence>
<evidence type="ECO:0000313" key="3">
    <source>
        <dbReference type="Proteomes" id="UP000031599"/>
    </source>
</evidence>
<gene>
    <name evidence="2" type="ORF">DB30_01954</name>
</gene>
<accession>A0A0C2DEG9</accession>
<proteinExistence type="predicted"/>
<reference evidence="2 3" key="1">
    <citation type="submission" date="2014-12" db="EMBL/GenBank/DDBJ databases">
        <title>Genome assembly of Enhygromyxa salina DSM 15201.</title>
        <authorList>
            <person name="Sharma G."/>
            <person name="Subramanian S."/>
        </authorList>
    </citation>
    <scope>NUCLEOTIDE SEQUENCE [LARGE SCALE GENOMIC DNA]</scope>
    <source>
        <strain evidence="2 3">DSM 15201</strain>
    </source>
</reference>
<feature type="transmembrane region" description="Helical" evidence="1">
    <location>
        <begin position="43"/>
        <end position="63"/>
    </location>
</feature>
<organism evidence="2 3">
    <name type="scientific">Enhygromyxa salina</name>
    <dbReference type="NCBI Taxonomy" id="215803"/>
    <lineage>
        <taxon>Bacteria</taxon>
        <taxon>Pseudomonadati</taxon>
        <taxon>Myxococcota</taxon>
        <taxon>Polyangia</taxon>
        <taxon>Nannocystales</taxon>
        <taxon>Nannocystaceae</taxon>
        <taxon>Enhygromyxa</taxon>
    </lineage>
</organism>
<dbReference type="Proteomes" id="UP000031599">
    <property type="component" value="Unassembled WGS sequence"/>
</dbReference>
<dbReference type="AlphaFoldDB" id="A0A0C2DEG9"/>